<feature type="region of interest" description="Disordered" evidence="1">
    <location>
        <begin position="75"/>
        <end position="100"/>
    </location>
</feature>
<feature type="compositionally biased region" description="Basic and acidic residues" evidence="1">
    <location>
        <begin position="76"/>
        <end position="93"/>
    </location>
</feature>
<evidence type="ECO:0000313" key="2">
    <source>
        <dbReference type="EMBL" id="NDU43491.1"/>
    </source>
</evidence>
<reference evidence="2" key="1">
    <citation type="submission" date="2019-11" db="EMBL/GenBank/DDBJ databases">
        <title>Acidithiobacillus ferrianus sp. nov.: a facultatively anaerobic and extremely acidophilic chemolithoautotroph.</title>
        <authorList>
            <person name="Norris P.R."/>
            <person name="Falagan C."/>
            <person name="Moya-Beltran A."/>
            <person name="Castro M."/>
            <person name="Quatrini R."/>
            <person name="Johnson D.B."/>
        </authorList>
    </citation>
    <scope>NUCLEOTIDE SEQUENCE [LARGE SCALE GENOMIC DNA]</scope>
    <source>
        <strain evidence="2">MG</strain>
    </source>
</reference>
<accession>A0A845UC24</accession>
<dbReference type="EMBL" id="WNJL01000037">
    <property type="protein sequence ID" value="NDU43491.1"/>
    <property type="molecule type" value="Genomic_DNA"/>
</dbReference>
<dbReference type="RefSeq" id="WP_163098678.1">
    <property type="nucleotide sequence ID" value="NZ_CP127523.1"/>
</dbReference>
<proteinExistence type="predicted"/>
<evidence type="ECO:0000256" key="1">
    <source>
        <dbReference type="SAM" id="MobiDB-lite"/>
    </source>
</evidence>
<sequence>MPGNIRTAAELVDKIQDGKEMTKEEMLSSLADDQKISQAFGLQGDYAQASPVDAKEHERASEIAENAYDRVQAGEFDDRFKNPEIQTKSRNDDMEMEMEM</sequence>
<gene>
    <name evidence="2" type="ORF">GL267_12890</name>
</gene>
<organism evidence="2">
    <name type="scientific">Acidithiobacillus ferrianus</name>
    <dbReference type="NCBI Taxonomy" id="2678518"/>
    <lineage>
        <taxon>Bacteria</taxon>
        <taxon>Pseudomonadati</taxon>
        <taxon>Pseudomonadota</taxon>
        <taxon>Acidithiobacillia</taxon>
        <taxon>Acidithiobacillales</taxon>
        <taxon>Acidithiobacillaceae</taxon>
        <taxon>Acidithiobacillus</taxon>
    </lineage>
</organism>
<dbReference type="AlphaFoldDB" id="A0A845UC24"/>
<comment type="caution">
    <text evidence="2">The sequence shown here is derived from an EMBL/GenBank/DDBJ whole genome shotgun (WGS) entry which is preliminary data.</text>
</comment>
<name>A0A845UC24_9PROT</name>
<protein>
    <submittedName>
        <fullName evidence="2">Uncharacterized protein</fullName>
    </submittedName>
</protein>